<dbReference type="InterPro" id="IPR047654">
    <property type="entry name" value="IS1634_transpos"/>
</dbReference>
<keyword evidence="3" id="KW-1185">Reference proteome</keyword>
<dbReference type="GO" id="GO:0003677">
    <property type="term" value="F:DNA binding"/>
    <property type="evidence" value="ECO:0007669"/>
    <property type="project" value="InterPro"/>
</dbReference>
<evidence type="ECO:0000259" key="1">
    <source>
        <dbReference type="Pfam" id="PF01609"/>
    </source>
</evidence>
<dbReference type="AlphaFoldDB" id="F4LVT6"/>
<dbReference type="STRING" id="1209989.TepRe1_0595"/>
<evidence type="ECO:0000313" key="2">
    <source>
        <dbReference type="EMBL" id="CDI40441.1"/>
    </source>
</evidence>
<dbReference type="SUPFAM" id="SSF53098">
    <property type="entry name" value="Ribonuclease H-like"/>
    <property type="match status" value="1"/>
</dbReference>
<dbReference type="InterPro" id="IPR012337">
    <property type="entry name" value="RNaseH-like_sf"/>
</dbReference>
<proteinExistence type="predicted"/>
<dbReference type="PANTHER" id="PTHR34614:SF2">
    <property type="entry name" value="TRANSPOSASE IS4-LIKE DOMAIN-CONTAINING PROTEIN"/>
    <property type="match status" value="1"/>
</dbReference>
<feature type="domain" description="Transposase IS4-like" evidence="1">
    <location>
        <begin position="241"/>
        <end position="504"/>
    </location>
</feature>
<dbReference type="eggNOG" id="COG5421">
    <property type="taxonomic scope" value="Bacteria"/>
</dbReference>
<name>F4LVT6_TEPAE</name>
<reference evidence="3" key="1">
    <citation type="journal article" date="2013" name="Genome Announc.">
        <title>First genome sequence of a syntrophic acetate-oxidizing bacterium, Tepidanaerobacter acetatoxydans strain Re1.</title>
        <authorList>
            <person name="Manzoor S."/>
            <person name="Bongcam-Rudloff E."/>
            <person name="Schnurer A."/>
            <person name="Muller B."/>
        </authorList>
    </citation>
    <scope>NUCLEOTIDE SEQUENCE [LARGE SCALE GENOMIC DNA]</scope>
    <source>
        <strain evidence="3">Re1</strain>
    </source>
</reference>
<dbReference type="Proteomes" id="UP000010802">
    <property type="component" value="Chromosome"/>
</dbReference>
<evidence type="ECO:0000313" key="3">
    <source>
        <dbReference type="Proteomes" id="UP000010802"/>
    </source>
</evidence>
<dbReference type="Pfam" id="PF01609">
    <property type="entry name" value="DDE_Tnp_1"/>
    <property type="match status" value="1"/>
</dbReference>
<dbReference type="KEGG" id="tep:TepRe1_0595"/>
<dbReference type="GO" id="GO:0006313">
    <property type="term" value="P:DNA transposition"/>
    <property type="evidence" value="ECO:0007669"/>
    <property type="project" value="InterPro"/>
</dbReference>
<dbReference type="HOGENOM" id="CLU_022426_4_0_9"/>
<dbReference type="InterPro" id="IPR002559">
    <property type="entry name" value="Transposase_11"/>
</dbReference>
<organism evidence="2 3">
    <name type="scientific">Tepidanaerobacter acetatoxydans (strain DSM 21804 / JCM 16047 / Re1)</name>
    <dbReference type="NCBI Taxonomy" id="1209989"/>
    <lineage>
        <taxon>Bacteria</taxon>
        <taxon>Bacillati</taxon>
        <taxon>Bacillota</taxon>
        <taxon>Clostridia</taxon>
        <taxon>Thermosediminibacterales</taxon>
        <taxon>Tepidanaerobacteraceae</taxon>
        <taxon>Tepidanaerobacter</taxon>
    </lineage>
</organism>
<dbReference type="KEGG" id="tae:TepiRe1_0649"/>
<dbReference type="NCBIfam" id="NF033559">
    <property type="entry name" value="transpos_IS1634"/>
    <property type="match status" value="1"/>
</dbReference>
<dbReference type="GO" id="GO:0004803">
    <property type="term" value="F:transposase activity"/>
    <property type="evidence" value="ECO:0007669"/>
    <property type="project" value="InterPro"/>
</dbReference>
<accession>F4LVT6</accession>
<dbReference type="PANTHER" id="PTHR34614">
    <property type="match status" value="1"/>
</dbReference>
<gene>
    <name evidence="2" type="ordered locus">TEPIRE1_0649</name>
</gene>
<sequence>MLFYDIIYMVMNVFLKKDKRPNGRIYLSIVQGYREPGTGKVKQKAVKSLGYLDELKKEFEDPIAHFKEVAKQMTKEAKEAVRPLTFNFLADETIDTSFTLRKNLGFSVLSFFYHQLKIDGFLINRQRNLDIDYSLNNIFQMLVYLRVLYPCSKKQSFEKMDDFFLNFDFELADVYRALDYFNFYKDDLLLHIHEMVRMVYGRDMSNVYYDVTNYYFEINESDSLRKKGVSKEHRPNPIVQMGLLMDNSGLPITYRLFEGNTNDCETLMPVLDDLKDDFGLKRIIVVADKGMNTGENIAYNILHKNGYIYSQTVRGANADLKNFVLSDEGYVQFGDGFKIKSRIVPTYIWVTNVSGKRVKVPIEQKQVVFYSPDYAKKARYERAKAVEKAKKLIRSSRLPAKGSFKYIMSTPCDRETGELYECVDFYSIDEKKIEEEKKFDGFYAIVTSELDMPDREIIDIYRGLWRIEESFKITKSELKTRPVYVSTKEHIEAHFLICFVSLLLLRLLEIKTEYKYSTKTLINEMKNITGTYVDENYYMFDYFNEIVEDLGKVAGIDFSKRFMTLGEIKKIIAQTKK</sequence>
<protein>
    <submittedName>
        <fullName evidence="2">Transposase</fullName>
    </submittedName>
</protein>
<dbReference type="EMBL" id="HF563609">
    <property type="protein sequence ID" value="CDI40441.1"/>
    <property type="molecule type" value="Genomic_DNA"/>
</dbReference>